<accession>A0A0G1RMV8</accession>
<comment type="caution">
    <text evidence="2">The sequence shown here is derived from an EMBL/GenBank/DDBJ whole genome shotgun (WGS) entry which is preliminary data.</text>
</comment>
<evidence type="ECO:0000313" key="2">
    <source>
        <dbReference type="EMBL" id="KKU58481.1"/>
    </source>
</evidence>
<reference evidence="2 3" key="1">
    <citation type="journal article" date="2015" name="Nature">
        <title>rRNA introns, odd ribosomes, and small enigmatic genomes across a large radiation of phyla.</title>
        <authorList>
            <person name="Brown C.T."/>
            <person name="Hug L.A."/>
            <person name="Thomas B.C."/>
            <person name="Sharon I."/>
            <person name="Castelle C.J."/>
            <person name="Singh A."/>
            <person name="Wilkins M.J."/>
            <person name="Williams K.H."/>
            <person name="Banfield J.F."/>
        </authorList>
    </citation>
    <scope>NUCLEOTIDE SEQUENCE [LARGE SCALE GENOMIC DNA]</scope>
</reference>
<feature type="transmembrane region" description="Helical" evidence="1">
    <location>
        <begin position="151"/>
        <end position="169"/>
    </location>
</feature>
<dbReference type="AlphaFoldDB" id="A0A0G1RMV8"/>
<protein>
    <submittedName>
        <fullName evidence="2">Uncharacterized protein</fullName>
    </submittedName>
</protein>
<keyword evidence="1" id="KW-1133">Transmembrane helix</keyword>
<evidence type="ECO:0000313" key="3">
    <source>
        <dbReference type="Proteomes" id="UP000034307"/>
    </source>
</evidence>
<keyword evidence="1" id="KW-0472">Membrane</keyword>
<name>A0A0G1RMV8_9BACT</name>
<keyword evidence="1" id="KW-0812">Transmembrane</keyword>
<organism evidence="2 3">
    <name type="scientific">Candidatus Amesbacteria bacterium GW2011_GWA2_47_11b</name>
    <dbReference type="NCBI Taxonomy" id="1618358"/>
    <lineage>
        <taxon>Bacteria</taxon>
        <taxon>Candidatus Amesiibacteriota</taxon>
    </lineage>
</organism>
<dbReference type="EMBL" id="LCNO01000002">
    <property type="protein sequence ID" value="KKU58481.1"/>
    <property type="molecule type" value="Genomic_DNA"/>
</dbReference>
<dbReference type="STRING" id="1618358.UX80_C0002G0016"/>
<gene>
    <name evidence="2" type="ORF">UX80_C0002G0016</name>
</gene>
<evidence type="ECO:0000256" key="1">
    <source>
        <dbReference type="SAM" id="Phobius"/>
    </source>
</evidence>
<proteinExistence type="predicted"/>
<sequence>MRLILLGPFIVLVSSLLASLASRNRLDTEVPGSAYLPLAETRPFTFTPTHSGLNIILLRMKNPDLSDTSGFVFTISTATGQVLRQVNFSGRNIGDPSDIRLQFAPISDSVNQPLTLTTTSSSPSVKIENGFRAYYRTSGLSLNLAPLTRDPLFMVVWGLLVYGLIRILADPRFSR</sequence>
<dbReference type="Proteomes" id="UP000034307">
    <property type="component" value="Unassembled WGS sequence"/>
</dbReference>